<keyword evidence="3 8" id="KW-0349">Heme</keyword>
<reference evidence="11 12" key="1">
    <citation type="submission" date="2023-11" db="EMBL/GenBank/DDBJ databases">
        <title>Gilvimarinus fulvus sp. nov., isolated from the surface of Kelp.</title>
        <authorList>
            <person name="Sun Y.Y."/>
            <person name="Gong Y."/>
            <person name="Du Z.J."/>
        </authorList>
    </citation>
    <scope>NUCLEOTIDE SEQUENCE [LARGE SCALE GENOMIC DNA]</scope>
    <source>
        <strain evidence="11 12">SDUM040013</strain>
    </source>
</reference>
<evidence type="ECO:0000256" key="8">
    <source>
        <dbReference type="PROSITE-ProRule" id="PRU00433"/>
    </source>
</evidence>
<sequence>MEKRVSCGECLAILSLWVAIIAAPTHSRAAASLPDVDWPVYLGDKSSSQYSALDQINTNNVNRLEVAWIYRTGGLWSETQAQIQTNPLVIDGVLYGLTPRINVFALDATSGRKLWQFDPAQHGTLVDDESAARSLGNARGLAYWRDGDDQRLFVVIGSKLHAINATDGGLVKSFGEQGSVDLRKGLGRDASSVFVGATTPGVVYKDLLIQGTRVGEGAGAAPGHIRAYNVRTGELAWIFHTIPQPGEFGYDTWPKQAYQYAGGANSWAGMSLDEERGMVFIPTGSAAFDFWGGDRVGKNLFANSLLALNAATGERLWHFQTVHHDIWDKDLPAPPNLLQVEHHGKTIDAVAQVTKSGWLFVFDRLTGESLFPIEERLVPKSDLAGEKAWLTQPVPLKPAPFTRQTLSMKDIRDVRDSDGNSIREQVSKLTMGKPFIPFDEKGVVMFPGFDGGAEWGGAATSPDGVIYVNANEMPWVASLSMLDTEVQGGQDVYRAHCSACHGKDRQGDERSPALGGLHERYAAQDVASLVRAGRGFMPANTMLNDQQLQQLLTYLWQNEPMNWQPNSVEQKESTASHGKQVPYKFNGYHRLVDARGNPATTPPWGTLSAIDLNSGEYLWQVPLGQMPDAPLGSGAENYGGPLVTAGDLVFIAATRDEMLRAFNRHTGQLLWQTKLPAGGYATPATYRIGGEQYVVLATGGGKMGTPSFDAYIAFRLTAP</sequence>
<dbReference type="RefSeq" id="WP_302722681.1">
    <property type="nucleotide sequence ID" value="NZ_JAULRU010000569.1"/>
</dbReference>
<keyword evidence="4 8" id="KW-0479">Metal-binding</keyword>
<keyword evidence="6" id="KW-0560">Oxidoreductase</keyword>
<dbReference type="Proteomes" id="UP001273505">
    <property type="component" value="Unassembled WGS sequence"/>
</dbReference>
<evidence type="ECO:0000256" key="2">
    <source>
        <dbReference type="ARBA" id="ARBA00008156"/>
    </source>
</evidence>
<feature type="chain" id="PRO_5047140859" evidence="9">
    <location>
        <begin position="30"/>
        <end position="719"/>
    </location>
</feature>
<dbReference type="InterPro" id="IPR017511">
    <property type="entry name" value="PQQ_mDH"/>
</dbReference>
<dbReference type="Pfam" id="PF01011">
    <property type="entry name" value="PQQ"/>
    <property type="match status" value="2"/>
</dbReference>
<evidence type="ECO:0000256" key="7">
    <source>
        <dbReference type="ARBA" id="ARBA00023004"/>
    </source>
</evidence>
<dbReference type="InterPro" id="IPR018391">
    <property type="entry name" value="PQQ_b-propeller_rpt"/>
</dbReference>
<dbReference type="PANTHER" id="PTHR32303">
    <property type="entry name" value="QUINOPROTEIN ALCOHOL DEHYDROGENASE (CYTOCHROME C)"/>
    <property type="match status" value="1"/>
</dbReference>
<evidence type="ECO:0000256" key="4">
    <source>
        <dbReference type="ARBA" id="ARBA00022723"/>
    </source>
</evidence>
<name>A0ABU4RZP3_9GAMM</name>
<evidence type="ECO:0000256" key="6">
    <source>
        <dbReference type="ARBA" id="ARBA00023002"/>
    </source>
</evidence>
<dbReference type="InterPro" id="IPR036909">
    <property type="entry name" value="Cyt_c-like_dom_sf"/>
</dbReference>
<keyword evidence="12" id="KW-1185">Reference proteome</keyword>
<keyword evidence="7 8" id="KW-0408">Iron</keyword>
<accession>A0ABU4RZP3</accession>
<dbReference type="InterPro" id="IPR009056">
    <property type="entry name" value="Cyt_c-like_dom"/>
</dbReference>
<dbReference type="EMBL" id="JAXAFO010000009">
    <property type="protein sequence ID" value="MDX6849068.1"/>
    <property type="molecule type" value="Genomic_DNA"/>
</dbReference>
<comment type="caution">
    <text evidence="11">The sequence shown here is derived from an EMBL/GenBank/DDBJ whole genome shotgun (WGS) entry which is preliminary data.</text>
</comment>
<gene>
    <name evidence="11" type="ORF">SCD92_06830</name>
</gene>
<dbReference type="SUPFAM" id="SSF50998">
    <property type="entry name" value="Quinoprotein alcohol dehydrogenase-like"/>
    <property type="match status" value="1"/>
</dbReference>
<dbReference type="SMART" id="SM00564">
    <property type="entry name" value="PQQ"/>
    <property type="match status" value="5"/>
</dbReference>
<comment type="cofactor">
    <cofactor evidence="1">
        <name>pyrroloquinoline quinone</name>
        <dbReference type="ChEBI" id="CHEBI:58442"/>
    </cofactor>
</comment>
<comment type="similarity">
    <text evidence="2">Belongs to the bacterial PQQ dehydrogenase family.</text>
</comment>
<feature type="signal peptide" evidence="9">
    <location>
        <begin position="1"/>
        <end position="29"/>
    </location>
</feature>
<evidence type="ECO:0000256" key="3">
    <source>
        <dbReference type="ARBA" id="ARBA00022617"/>
    </source>
</evidence>
<evidence type="ECO:0000259" key="10">
    <source>
        <dbReference type="PROSITE" id="PS51007"/>
    </source>
</evidence>
<feature type="domain" description="Cytochrome c" evidence="10">
    <location>
        <begin position="484"/>
        <end position="559"/>
    </location>
</feature>
<protein>
    <submittedName>
        <fullName evidence="11">Pyrroloquinoline quinone-dependent dehydrogenase</fullName>
    </submittedName>
</protein>
<dbReference type="CDD" id="cd10280">
    <property type="entry name" value="PQQ_mGDH"/>
    <property type="match status" value="1"/>
</dbReference>
<dbReference type="SUPFAM" id="SSF46626">
    <property type="entry name" value="Cytochrome c"/>
    <property type="match status" value="1"/>
</dbReference>
<evidence type="ECO:0000256" key="5">
    <source>
        <dbReference type="ARBA" id="ARBA00022729"/>
    </source>
</evidence>
<dbReference type="InterPro" id="IPR011047">
    <property type="entry name" value="Quinoprotein_ADH-like_sf"/>
</dbReference>
<evidence type="ECO:0000313" key="11">
    <source>
        <dbReference type="EMBL" id="MDX6849068.1"/>
    </source>
</evidence>
<proteinExistence type="inferred from homology"/>
<evidence type="ECO:0000256" key="1">
    <source>
        <dbReference type="ARBA" id="ARBA00001931"/>
    </source>
</evidence>
<evidence type="ECO:0000313" key="12">
    <source>
        <dbReference type="Proteomes" id="UP001273505"/>
    </source>
</evidence>
<dbReference type="PANTHER" id="PTHR32303:SF4">
    <property type="entry name" value="QUINOPROTEIN GLUCOSE DEHYDROGENASE"/>
    <property type="match status" value="1"/>
</dbReference>
<dbReference type="PROSITE" id="PS51007">
    <property type="entry name" value="CYTC"/>
    <property type="match status" value="1"/>
</dbReference>
<organism evidence="11 12">
    <name type="scientific">Gilvimarinus gilvus</name>
    <dbReference type="NCBI Taxonomy" id="3058038"/>
    <lineage>
        <taxon>Bacteria</taxon>
        <taxon>Pseudomonadati</taxon>
        <taxon>Pseudomonadota</taxon>
        <taxon>Gammaproteobacteria</taxon>
        <taxon>Cellvibrionales</taxon>
        <taxon>Cellvibrionaceae</taxon>
        <taxon>Gilvimarinus</taxon>
    </lineage>
</organism>
<dbReference type="Gene3D" id="2.140.10.10">
    <property type="entry name" value="Quinoprotein alcohol dehydrogenase-like superfamily"/>
    <property type="match status" value="2"/>
</dbReference>
<dbReference type="InterPro" id="IPR002372">
    <property type="entry name" value="PQQ_rpt_dom"/>
</dbReference>
<keyword evidence="5 9" id="KW-0732">Signal</keyword>
<evidence type="ECO:0000256" key="9">
    <source>
        <dbReference type="SAM" id="SignalP"/>
    </source>
</evidence>